<comment type="caution">
    <text evidence="3">The sequence shown here is derived from an EMBL/GenBank/DDBJ whole genome shotgun (WGS) entry which is preliminary data.</text>
</comment>
<evidence type="ECO:0000313" key="3">
    <source>
        <dbReference type="EMBL" id="MBD7909781.1"/>
    </source>
</evidence>
<dbReference type="NCBIfam" id="NF045794">
    <property type="entry name" value="CsxC_fam"/>
    <property type="match status" value="1"/>
</dbReference>
<accession>A0ABR8PNN5</accession>
<evidence type="ECO:0000256" key="1">
    <source>
        <dbReference type="SAM" id="MobiDB-lite"/>
    </source>
</evidence>
<dbReference type="EMBL" id="JACSRA010000001">
    <property type="protein sequence ID" value="MBD7909781.1"/>
    <property type="molecule type" value="Genomic_DNA"/>
</dbReference>
<reference evidence="3 4" key="1">
    <citation type="submission" date="2020-08" db="EMBL/GenBank/DDBJ databases">
        <title>A Genomic Blueprint of the Chicken Gut Microbiome.</title>
        <authorList>
            <person name="Gilroy R."/>
            <person name="Ravi A."/>
            <person name="Getino M."/>
            <person name="Pursley I."/>
            <person name="Horton D.L."/>
            <person name="Alikhan N.-F."/>
            <person name="Baker D."/>
            <person name="Gharbi K."/>
            <person name="Hall N."/>
            <person name="Watson M."/>
            <person name="Adriaenssens E.M."/>
            <person name="Foster-Nyarko E."/>
            <person name="Jarju S."/>
            <person name="Secka A."/>
            <person name="Antonio M."/>
            <person name="Oren A."/>
            <person name="Chaudhuri R."/>
            <person name="La Ragione R.M."/>
            <person name="Hildebrand F."/>
            <person name="Pallen M.J."/>
        </authorList>
    </citation>
    <scope>NUCLEOTIDE SEQUENCE [LARGE SCALE GENOMIC DNA]</scope>
    <source>
        <strain evidence="3 4">Sa3CVN1</strain>
    </source>
</reference>
<sequence length="384" mass="44893">MGRMYYSRQKYNQRKRKQYEEYLKRQIIYYLYKKKCREEYLKRLNEYYSYKKKYNEEHHKKNSNKTDTSKSEFFNSLKAGSIEYNNINDNNVKNNNYDSLEVYSKESNLEYKKDVSFQYDNLENNNRISIGDSCKEEFLEENDKEFSGKDNNNAVKEGPSKETNISTGSVYVKLPVILAEANITIPVEATITLHQAVMEIKRIKKNLFLTQSRLIPFSSSIAAPNSGILFIAGFIRKNIEYEAQTCTTAETANTCENIRHCIVEVPFNFTTRITFLRPPIFIKNITTSELEFFTDKPQVCDVCAEPVFGRDPCEQSFLFTEVFNEKPYVELVSATFTEVDIHKNPILSQETSMERMFTQITEKIMVNLTLKVLQNQQVKVTVIE</sequence>
<feature type="domain" description="DUF7852" evidence="2">
    <location>
        <begin position="156"/>
        <end position="250"/>
    </location>
</feature>
<dbReference type="RefSeq" id="WP_191767433.1">
    <property type="nucleotide sequence ID" value="NZ_JACSRA010000001.1"/>
</dbReference>
<name>A0ABR8PNN5_9CLOT</name>
<feature type="region of interest" description="Disordered" evidence="1">
    <location>
        <begin position="141"/>
        <end position="161"/>
    </location>
</feature>
<proteinExistence type="predicted"/>
<dbReference type="Proteomes" id="UP000627781">
    <property type="component" value="Unassembled WGS sequence"/>
</dbReference>
<dbReference type="Pfam" id="PF25250">
    <property type="entry name" value="DUF7852"/>
    <property type="match status" value="1"/>
</dbReference>
<organism evidence="3 4">
    <name type="scientific">Clostridium cibarium</name>
    <dbReference type="NCBI Taxonomy" id="2762247"/>
    <lineage>
        <taxon>Bacteria</taxon>
        <taxon>Bacillati</taxon>
        <taxon>Bacillota</taxon>
        <taxon>Clostridia</taxon>
        <taxon>Eubacteriales</taxon>
        <taxon>Clostridiaceae</taxon>
        <taxon>Clostridium</taxon>
    </lineage>
</organism>
<evidence type="ECO:0000313" key="4">
    <source>
        <dbReference type="Proteomes" id="UP000627781"/>
    </source>
</evidence>
<gene>
    <name evidence="3" type="ORF">H9661_00300</name>
</gene>
<evidence type="ECO:0000259" key="2">
    <source>
        <dbReference type="Pfam" id="PF25250"/>
    </source>
</evidence>
<dbReference type="InterPro" id="IPR054845">
    <property type="entry name" value="Exosporium_prot_C"/>
</dbReference>
<keyword evidence="4" id="KW-1185">Reference proteome</keyword>
<protein>
    <recommendedName>
        <fullName evidence="2">DUF7852 domain-containing protein</fullName>
    </recommendedName>
</protein>
<dbReference type="InterPro" id="IPR057174">
    <property type="entry name" value="DUF7852"/>
</dbReference>